<keyword evidence="1" id="KW-1133">Transmembrane helix</keyword>
<dbReference type="EMBL" id="JACGCM010002299">
    <property type="protein sequence ID" value="KAF6141755.1"/>
    <property type="molecule type" value="Genomic_DNA"/>
</dbReference>
<name>A0A7J7LGI5_9MAGN</name>
<keyword evidence="1" id="KW-0812">Transmembrane</keyword>
<comment type="caution">
    <text evidence="2">The sequence shown here is derived from an EMBL/GenBank/DDBJ whole genome shotgun (WGS) entry which is preliminary data.</text>
</comment>
<accession>A0A7J7LGI5</accession>
<dbReference type="Proteomes" id="UP000541444">
    <property type="component" value="Unassembled WGS sequence"/>
</dbReference>
<organism evidence="2 3">
    <name type="scientific">Kingdonia uniflora</name>
    <dbReference type="NCBI Taxonomy" id="39325"/>
    <lineage>
        <taxon>Eukaryota</taxon>
        <taxon>Viridiplantae</taxon>
        <taxon>Streptophyta</taxon>
        <taxon>Embryophyta</taxon>
        <taxon>Tracheophyta</taxon>
        <taxon>Spermatophyta</taxon>
        <taxon>Magnoliopsida</taxon>
        <taxon>Ranunculales</taxon>
        <taxon>Circaeasteraceae</taxon>
        <taxon>Kingdonia</taxon>
    </lineage>
</organism>
<reference evidence="2 3" key="1">
    <citation type="journal article" date="2020" name="IScience">
        <title>Genome Sequencing of the Endangered Kingdonia uniflora (Circaeasteraceae, Ranunculales) Reveals Potential Mechanisms of Evolutionary Specialization.</title>
        <authorList>
            <person name="Sun Y."/>
            <person name="Deng T."/>
            <person name="Zhang A."/>
            <person name="Moore M.J."/>
            <person name="Landis J.B."/>
            <person name="Lin N."/>
            <person name="Zhang H."/>
            <person name="Zhang X."/>
            <person name="Huang J."/>
            <person name="Zhang X."/>
            <person name="Sun H."/>
            <person name="Wang H."/>
        </authorList>
    </citation>
    <scope>NUCLEOTIDE SEQUENCE [LARGE SCALE GENOMIC DNA]</scope>
    <source>
        <strain evidence="2">TB1705</strain>
        <tissue evidence="2">Leaf</tissue>
    </source>
</reference>
<dbReference type="Gene3D" id="3.60.20.10">
    <property type="entry name" value="Glutamine Phosphoribosylpyrophosphate, subunit 1, domain 1"/>
    <property type="match status" value="1"/>
</dbReference>
<keyword evidence="1" id="KW-0472">Membrane</keyword>
<feature type="transmembrane region" description="Helical" evidence="1">
    <location>
        <begin position="6"/>
        <end position="24"/>
    </location>
</feature>
<evidence type="ECO:0000313" key="3">
    <source>
        <dbReference type="Proteomes" id="UP000541444"/>
    </source>
</evidence>
<keyword evidence="3" id="KW-1185">Reference proteome</keyword>
<evidence type="ECO:0000256" key="1">
    <source>
        <dbReference type="SAM" id="Phobius"/>
    </source>
</evidence>
<gene>
    <name evidence="2" type="ORF">GIB67_027933</name>
</gene>
<protein>
    <submittedName>
        <fullName evidence="2">Uncharacterized protein</fullName>
    </submittedName>
</protein>
<dbReference type="InterPro" id="IPR029055">
    <property type="entry name" value="Ntn_hydrolases_N"/>
</dbReference>
<sequence>MSSQLVLLFGFLNIIGLYRTAMIVRGWDKYEGGKIYSVPLGGTILVQPFAIEGMALLPHFYIGYLRNFHQLVVKGVSLAIACDGASGGCGGVVHTVIINSEGVTKNFCSEETLPLWHEELEARNSLLDILEY</sequence>
<feature type="non-terminal residue" evidence="2">
    <location>
        <position position="1"/>
    </location>
</feature>
<dbReference type="OrthoDB" id="7854943at2759"/>
<proteinExistence type="predicted"/>
<evidence type="ECO:0000313" key="2">
    <source>
        <dbReference type="EMBL" id="KAF6141755.1"/>
    </source>
</evidence>
<dbReference type="SUPFAM" id="SSF56235">
    <property type="entry name" value="N-terminal nucleophile aminohydrolases (Ntn hydrolases)"/>
    <property type="match status" value="1"/>
</dbReference>
<dbReference type="AlphaFoldDB" id="A0A7J7LGI5"/>